<gene>
    <name evidence="3" type="ORF">BJP34_25650</name>
</gene>
<dbReference type="InterPro" id="IPR011335">
    <property type="entry name" value="Restrct_endonuc-II-like"/>
</dbReference>
<dbReference type="Proteomes" id="UP000177870">
    <property type="component" value="Chromosome"/>
</dbReference>
<dbReference type="Gene3D" id="3.40.1350.10">
    <property type="match status" value="1"/>
</dbReference>
<dbReference type="PANTHER" id="PTHR34039:SF1">
    <property type="entry name" value="UPF0102 PROTEIN YRAN"/>
    <property type="match status" value="1"/>
</dbReference>
<proteinExistence type="inferred from homology"/>
<evidence type="ECO:0000313" key="4">
    <source>
        <dbReference type="Proteomes" id="UP000177870"/>
    </source>
</evidence>
<dbReference type="CDD" id="cd20736">
    <property type="entry name" value="PoNe_Nuclease"/>
    <property type="match status" value="1"/>
</dbReference>
<dbReference type="InterPro" id="IPR011856">
    <property type="entry name" value="tRNA_endonuc-like_dom_sf"/>
</dbReference>
<dbReference type="InterPro" id="IPR003509">
    <property type="entry name" value="UPF0102_YraN-like"/>
</dbReference>
<name>A0A1D8TXK6_9CYAN</name>
<dbReference type="EMBL" id="CP017599">
    <property type="protein sequence ID" value="AOX02372.1"/>
    <property type="molecule type" value="Genomic_DNA"/>
</dbReference>
<organism evidence="3 4">
    <name type="scientific">Moorena producens PAL-8-15-08-1</name>
    <dbReference type="NCBI Taxonomy" id="1458985"/>
    <lineage>
        <taxon>Bacteria</taxon>
        <taxon>Bacillati</taxon>
        <taxon>Cyanobacteriota</taxon>
        <taxon>Cyanophyceae</taxon>
        <taxon>Coleofasciculales</taxon>
        <taxon>Coleofasciculaceae</taxon>
        <taxon>Moorena</taxon>
    </lineage>
</organism>
<dbReference type="GO" id="GO:0003676">
    <property type="term" value="F:nucleic acid binding"/>
    <property type="evidence" value="ECO:0007669"/>
    <property type="project" value="InterPro"/>
</dbReference>
<evidence type="ECO:0000256" key="2">
    <source>
        <dbReference type="HAMAP-Rule" id="MF_00048"/>
    </source>
</evidence>
<dbReference type="RefSeq" id="WP_070394781.1">
    <property type="nucleotide sequence ID" value="NZ_CP017599.1"/>
</dbReference>
<reference evidence="4" key="1">
    <citation type="submission" date="2016-10" db="EMBL/GenBank/DDBJ databases">
        <title>Comparative genomics uncovers the prolific and rare metabolic potential of the cyanobacterial genus Moorea.</title>
        <authorList>
            <person name="Leao T."/>
            <person name="Castelao G."/>
            <person name="Korobeynikov A."/>
            <person name="Monroe E.A."/>
            <person name="Podell S."/>
            <person name="Glukhov E."/>
            <person name="Allen E."/>
            <person name="Gerwick W.H."/>
            <person name="Gerwick L."/>
        </authorList>
    </citation>
    <scope>NUCLEOTIDE SEQUENCE [LARGE SCALE GENOMIC DNA]</scope>
    <source>
        <strain evidence="4">PAL-8-15-08-1</strain>
    </source>
</reference>
<dbReference type="OrthoDB" id="9802516at2"/>
<comment type="similarity">
    <text evidence="1 2">Belongs to the UPF0102 family.</text>
</comment>
<sequence>MAKVGQLGEKLVARWLQSQGWVILNHSWRCRWGEIDLIAKGNPVALAFVEVKTRSRGNWDADGRRAITPQKQAKLRLTAELFLSEHPDLANLPCRFDVALVRCQCLSQPLHSITADQEIESQIVELAQPVLVAGYKLMLQHYMQSAFD</sequence>
<dbReference type="AlphaFoldDB" id="A0A1D8TXK6"/>
<dbReference type="SUPFAM" id="SSF52980">
    <property type="entry name" value="Restriction endonuclease-like"/>
    <property type="match status" value="1"/>
</dbReference>
<evidence type="ECO:0000313" key="3">
    <source>
        <dbReference type="EMBL" id="AOX02372.1"/>
    </source>
</evidence>
<evidence type="ECO:0000256" key="1">
    <source>
        <dbReference type="ARBA" id="ARBA00006738"/>
    </source>
</evidence>
<dbReference type="PANTHER" id="PTHR34039">
    <property type="entry name" value="UPF0102 PROTEIN YRAN"/>
    <property type="match status" value="1"/>
</dbReference>
<protein>
    <recommendedName>
        <fullName evidence="2">UPF0102 protein BJP34_25650</fullName>
    </recommendedName>
</protein>
<dbReference type="STRING" id="1458985.BJP34_25650"/>
<dbReference type="HAMAP" id="MF_00048">
    <property type="entry name" value="UPF0102"/>
    <property type="match status" value="1"/>
</dbReference>
<dbReference type="KEGG" id="mpro:BJP34_25650"/>
<accession>A0A1D8TXK6</accession>
<dbReference type="NCBIfam" id="TIGR00252">
    <property type="entry name" value="YraN family protein"/>
    <property type="match status" value="1"/>
</dbReference>
<dbReference type="Pfam" id="PF02021">
    <property type="entry name" value="UPF0102"/>
    <property type="match status" value="1"/>
</dbReference>